<dbReference type="PANTHER" id="PTHR11328:SF24">
    <property type="entry name" value="MAJOR FACILITATOR SUPERFAMILY (MFS) PROFILE DOMAIN-CONTAINING PROTEIN"/>
    <property type="match status" value="1"/>
</dbReference>
<dbReference type="AlphaFoldDB" id="A0A2N6UIP4"/>
<sequence>MNMEREKRLKKIQKIGYGLGDIGSNFSWTFISSFIMLYCTNIIKIDPAIIGSLFMVSKIFDGISDIIMGRIIDKTNSKMGKAKIWYLISIFPTVIFTYLLFNVRDDFSQNGKYAYVFLIYSLLGTVFYTMNNISYSAMTALCTKNKEDRVEMGSFRYFFAMIAIVFINSYSLNLIAYFGKGEKAWSKLALIYSIIALIFLLIPVFSVKELKDEEIKSDFKVFQSLKILLKNKYFILIFFLHIFTYLSIALSSTMMAYFAKYSLKNTDRLITINIFTYLPIICALPFIPKITKRLSMRDAGILGHSIGLIGGFILIISLVRKSFILFLLGIFLKSLGTAPQTGVLNAIIAEIDDSSFKKNGKKLTGTIYSLTTFSIKLGSGLGVFISGIFLKIGQFDGQILDQGQKALNFINYSYILSHALLPLISLFIFYFLDLEKFNEKY</sequence>
<name>A0A2N6UIP4_9FIRM</name>
<dbReference type="GO" id="GO:0005886">
    <property type="term" value="C:plasma membrane"/>
    <property type="evidence" value="ECO:0007669"/>
    <property type="project" value="TreeGrafter"/>
</dbReference>
<feature type="transmembrane region" description="Helical" evidence="1">
    <location>
        <begin position="155"/>
        <end position="178"/>
    </location>
</feature>
<dbReference type="Gene3D" id="1.20.1250.20">
    <property type="entry name" value="MFS general substrate transporter like domains"/>
    <property type="match status" value="2"/>
</dbReference>
<proteinExistence type="predicted"/>
<feature type="transmembrane region" description="Helical" evidence="1">
    <location>
        <begin position="367"/>
        <end position="389"/>
    </location>
</feature>
<dbReference type="NCBIfam" id="TIGR00792">
    <property type="entry name" value="gph"/>
    <property type="match status" value="1"/>
</dbReference>
<protein>
    <submittedName>
        <fullName evidence="2">MFS transporter</fullName>
    </submittedName>
</protein>
<dbReference type="Proteomes" id="UP000235658">
    <property type="component" value="Unassembled WGS sequence"/>
</dbReference>
<dbReference type="InterPro" id="IPR001927">
    <property type="entry name" value="Na/Gal_symport"/>
</dbReference>
<organism evidence="2 3">
    <name type="scientific">Anaerococcus hydrogenalis</name>
    <dbReference type="NCBI Taxonomy" id="33029"/>
    <lineage>
        <taxon>Bacteria</taxon>
        <taxon>Bacillati</taxon>
        <taxon>Bacillota</taxon>
        <taxon>Tissierellia</taxon>
        <taxon>Tissierellales</taxon>
        <taxon>Peptoniphilaceae</taxon>
        <taxon>Anaerococcus</taxon>
    </lineage>
</organism>
<comment type="caution">
    <text evidence="2">The sequence shown here is derived from an EMBL/GenBank/DDBJ whole genome shotgun (WGS) entry which is preliminary data.</text>
</comment>
<feature type="transmembrane region" description="Helical" evidence="1">
    <location>
        <begin position="270"/>
        <end position="287"/>
    </location>
</feature>
<dbReference type="PANTHER" id="PTHR11328">
    <property type="entry name" value="MAJOR FACILITATOR SUPERFAMILY DOMAIN-CONTAINING PROTEIN"/>
    <property type="match status" value="1"/>
</dbReference>
<keyword evidence="1" id="KW-0812">Transmembrane</keyword>
<feature type="transmembrane region" description="Helical" evidence="1">
    <location>
        <begin position="184"/>
        <end position="207"/>
    </location>
</feature>
<dbReference type="CDD" id="cd17332">
    <property type="entry name" value="MFS_MelB_like"/>
    <property type="match status" value="1"/>
</dbReference>
<feature type="transmembrane region" description="Helical" evidence="1">
    <location>
        <begin position="113"/>
        <end position="134"/>
    </location>
</feature>
<dbReference type="GO" id="GO:0015293">
    <property type="term" value="F:symporter activity"/>
    <property type="evidence" value="ECO:0007669"/>
    <property type="project" value="InterPro"/>
</dbReference>
<dbReference type="EMBL" id="PNHP01000003">
    <property type="protein sequence ID" value="PMC81521.1"/>
    <property type="molecule type" value="Genomic_DNA"/>
</dbReference>
<keyword evidence="1" id="KW-0472">Membrane</keyword>
<evidence type="ECO:0000256" key="1">
    <source>
        <dbReference type="SAM" id="Phobius"/>
    </source>
</evidence>
<feature type="transmembrane region" description="Helical" evidence="1">
    <location>
        <begin position="84"/>
        <end position="101"/>
    </location>
</feature>
<dbReference type="SUPFAM" id="SSF103473">
    <property type="entry name" value="MFS general substrate transporter"/>
    <property type="match status" value="1"/>
</dbReference>
<dbReference type="Pfam" id="PF13347">
    <property type="entry name" value="MFS_2"/>
    <property type="match status" value="1"/>
</dbReference>
<feature type="transmembrane region" description="Helical" evidence="1">
    <location>
        <begin position="233"/>
        <end position="258"/>
    </location>
</feature>
<gene>
    <name evidence="2" type="ORF">CJ192_05695</name>
</gene>
<dbReference type="InterPro" id="IPR036259">
    <property type="entry name" value="MFS_trans_sf"/>
</dbReference>
<keyword evidence="1" id="KW-1133">Transmembrane helix</keyword>
<feature type="transmembrane region" description="Helical" evidence="1">
    <location>
        <begin position="324"/>
        <end position="347"/>
    </location>
</feature>
<accession>A0A2N6UIP4</accession>
<reference evidence="2 3" key="1">
    <citation type="submission" date="2017-09" db="EMBL/GenBank/DDBJ databases">
        <title>Bacterial strain isolated from the female urinary microbiota.</title>
        <authorList>
            <person name="Thomas-White K."/>
            <person name="Kumar N."/>
            <person name="Forster S."/>
            <person name="Putonti C."/>
            <person name="Lawley T."/>
            <person name="Wolfe A.J."/>
        </authorList>
    </citation>
    <scope>NUCLEOTIDE SEQUENCE [LARGE SCALE GENOMIC DNA]</scope>
    <source>
        <strain evidence="2 3">UMB0204</strain>
    </source>
</reference>
<evidence type="ECO:0000313" key="2">
    <source>
        <dbReference type="EMBL" id="PMC81521.1"/>
    </source>
</evidence>
<dbReference type="GO" id="GO:0008643">
    <property type="term" value="P:carbohydrate transport"/>
    <property type="evidence" value="ECO:0007669"/>
    <property type="project" value="InterPro"/>
</dbReference>
<dbReference type="GO" id="GO:0006814">
    <property type="term" value="P:sodium ion transport"/>
    <property type="evidence" value="ECO:0007669"/>
    <property type="project" value="InterPro"/>
</dbReference>
<dbReference type="InterPro" id="IPR039672">
    <property type="entry name" value="MFS_2"/>
</dbReference>
<feature type="transmembrane region" description="Helical" evidence="1">
    <location>
        <begin position="299"/>
        <end position="318"/>
    </location>
</feature>
<feature type="transmembrane region" description="Helical" evidence="1">
    <location>
        <begin position="409"/>
        <end position="432"/>
    </location>
</feature>
<evidence type="ECO:0000313" key="3">
    <source>
        <dbReference type="Proteomes" id="UP000235658"/>
    </source>
</evidence>